<dbReference type="Gene3D" id="1.25.40.1040">
    <property type="match status" value="1"/>
</dbReference>
<accession>A0ABQ7HWL2</accession>
<sequence>MSIIELIESKNYRKALEIIDIKLSITPNETNLLALKGYTQHLNNHTILGIKTIKEAIKIDIKNPEPWKYLATVYLDSDQFEEALQAFKRSFILGARSGFVIRRLHSLNLFFRKFDEFKEDAEKIFSKERSEENKMILAVAYFITGNHEKSVKLMGYSIFSEPTSKLYNLNKEKLLKSENRFTKIYEMIDRREYKNIEKELKGWNIKDVCQEMENLEWNQLIYKLAKSLYDNGHIFYAAHFIFILLKNFSKHFIFQFSIILFLMENKRFCDIIELVSYNIFEEDDYMKGIALAKQINAKICKMEDIDKDEISVFEDINPDIKGFL</sequence>
<keyword evidence="3" id="KW-1185">Reference proteome</keyword>
<feature type="non-terminal residue" evidence="2">
    <location>
        <position position="324"/>
    </location>
</feature>
<evidence type="ECO:0000256" key="1">
    <source>
        <dbReference type="PROSITE-ProRule" id="PRU00339"/>
    </source>
</evidence>
<name>A0ABQ7HWL2_9MICR</name>
<protein>
    <submittedName>
        <fullName evidence="2">N-terminal acetyltransferase A complex auxiliary subunit NAA15</fullName>
    </submittedName>
</protein>
<dbReference type="PANTHER" id="PTHR22767:SF2">
    <property type="entry name" value="N(ALPHA)-ACETYLTRANSFERASE 15_16, ISOFORM A"/>
    <property type="match status" value="1"/>
</dbReference>
<dbReference type="InterPro" id="IPR019734">
    <property type="entry name" value="TPR_rpt"/>
</dbReference>
<dbReference type="SUPFAM" id="SSF48452">
    <property type="entry name" value="TPR-like"/>
    <property type="match status" value="1"/>
</dbReference>
<organism evidence="2 3">
    <name type="scientific">Astathelohania contejeani</name>
    <dbReference type="NCBI Taxonomy" id="164912"/>
    <lineage>
        <taxon>Eukaryota</taxon>
        <taxon>Fungi</taxon>
        <taxon>Fungi incertae sedis</taxon>
        <taxon>Microsporidia</taxon>
        <taxon>Astathelohaniidae</taxon>
        <taxon>Astathelohania</taxon>
    </lineage>
</organism>
<keyword evidence="1" id="KW-0802">TPR repeat</keyword>
<gene>
    <name evidence="2" type="primary">NAA15</name>
    <name evidence="2" type="ORF">TCON_2226</name>
</gene>
<dbReference type="PANTHER" id="PTHR22767">
    <property type="entry name" value="N-TERMINAL ACETYLTRANSFERASE-RELATED"/>
    <property type="match status" value="1"/>
</dbReference>
<dbReference type="PROSITE" id="PS50005">
    <property type="entry name" value="TPR"/>
    <property type="match status" value="1"/>
</dbReference>
<dbReference type="InterPro" id="IPR011990">
    <property type="entry name" value="TPR-like_helical_dom_sf"/>
</dbReference>
<dbReference type="Proteomes" id="UP001516464">
    <property type="component" value="Unassembled WGS sequence"/>
</dbReference>
<comment type="caution">
    <text evidence="2">The sequence shown here is derived from an EMBL/GenBank/DDBJ whole genome shotgun (WGS) entry which is preliminary data.</text>
</comment>
<evidence type="ECO:0000313" key="3">
    <source>
        <dbReference type="Proteomes" id="UP001516464"/>
    </source>
</evidence>
<dbReference type="EMBL" id="SBIQ01000227">
    <property type="protein sequence ID" value="KAF7682547.1"/>
    <property type="molecule type" value="Genomic_DNA"/>
</dbReference>
<reference evidence="2 3" key="1">
    <citation type="submission" date="2019-01" db="EMBL/GenBank/DDBJ databases">
        <title>Genomes sequencing and comparative genomics of infectious freshwater microsporidia, Cucumispora dikerogammari and Thelohania contejeani.</title>
        <authorList>
            <person name="Cormier A."/>
            <person name="Giraud I."/>
            <person name="Wattier R."/>
            <person name="Teixeira M."/>
            <person name="Grandjean F."/>
            <person name="Rigaud T."/>
            <person name="Cordaux R."/>
        </authorList>
    </citation>
    <scope>NUCLEOTIDE SEQUENCE [LARGE SCALE GENOMIC DNA]</scope>
    <source>
        <strain evidence="2">T1</strain>
        <tissue evidence="2">Spores</tissue>
    </source>
</reference>
<evidence type="ECO:0000313" key="2">
    <source>
        <dbReference type="EMBL" id="KAF7682547.1"/>
    </source>
</evidence>
<proteinExistence type="predicted"/>
<feature type="repeat" description="TPR" evidence="1">
    <location>
        <begin position="64"/>
        <end position="97"/>
    </location>
</feature>